<name>A0ABU6YVF0_9FABA</name>
<dbReference type="EMBL" id="JASCZI010244160">
    <property type="protein sequence ID" value="MED6213946.1"/>
    <property type="molecule type" value="Genomic_DNA"/>
</dbReference>
<comment type="caution">
    <text evidence="2">The sequence shown here is derived from an EMBL/GenBank/DDBJ whole genome shotgun (WGS) entry which is preliminary data.</text>
</comment>
<protein>
    <submittedName>
        <fullName evidence="2">Uncharacterized protein</fullName>
    </submittedName>
</protein>
<evidence type="ECO:0000256" key="1">
    <source>
        <dbReference type="SAM" id="MobiDB-lite"/>
    </source>
</evidence>
<accession>A0ABU6YVF0</accession>
<organism evidence="2 3">
    <name type="scientific">Stylosanthes scabra</name>
    <dbReference type="NCBI Taxonomy" id="79078"/>
    <lineage>
        <taxon>Eukaryota</taxon>
        <taxon>Viridiplantae</taxon>
        <taxon>Streptophyta</taxon>
        <taxon>Embryophyta</taxon>
        <taxon>Tracheophyta</taxon>
        <taxon>Spermatophyta</taxon>
        <taxon>Magnoliopsida</taxon>
        <taxon>eudicotyledons</taxon>
        <taxon>Gunneridae</taxon>
        <taxon>Pentapetalae</taxon>
        <taxon>rosids</taxon>
        <taxon>fabids</taxon>
        <taxon>Fabales</taxon>
        <taxon>Fabaceae</taxon>
        <taxon>Papilionoideae</taxon>
        <taxon>50 kb inversion clade</taxon>
        <taxon>dalbergioids sensu lato</taxon>
        <taxon>Dalbergieae</taxon>
        <taxon>Pterocarpus clade</taxon>
        <taxon>Stylosanthes</taxon>
    </lineage>
</organism>
<reference evidence="2 3" key="1">
    <citation type="journal article" date="2023" name="Plants (Basel)">
        <title>Bridging the Gap: Combining Genomics and Transcriptomics Approaches to Understand Stylosanthes scabra, an Orphan Legume from the Brazilian Caatinga.</title>
        <authorList>
            <person name="Ferreira-Neto J.R.C."/>
            <person name="da Silva M.D."/>
            <person name="Binneck E."/>
            <person name="de Melo N.F."/>
            <person name="da Silva R.H."/>
            <person name="de Melo A.L.T.M."/>
            <person name="Pandolfi V."/>
            <person name="Bustamante F.O."/>
            <person name="Brasileiro-Vidal A.C."/>
            <person name="Benko-Iseppon A.M."/>
        </authorList>
    </citation>
    <scope>NUCLEOTIDE SEQUENCE [LARGE SCALE GENOMIC DNA]</scope>
    <source>
        <tissue evidence="2">Leaves</tissue>
    </source>
</reference>
<feature type="region of interest" description="Disordered" evidence="1">
    <location>
        <begin position="96"/>
        <end position="148"/>
    </location>
</feature>
<sequence length="148" mass="16496">MSIKSSFTLEMLKKNLHKKLGLMKNEVVGRMAYRIPYAVDVGKWQFVDVDDDIACIFDMHSVFGSFRTMYLYVESEIGENLPASATLADIGSTPLEEVEQAGGRARRRRTRLAATRIRLRDDEPSSSSSQSTQSSMPAPTVSPSHPLL</sequence>
<evidence type="ECO:0000313" key="3">
    <source>
        <dbReference type="Proteomes" id="UP001341840"/>
    </source>
</evidence>
<evidence type="ECO:0000313" key="2">
    <source>
        <dbReference type="EMBL" id="MED6213946.1"/>
    </source>
</evidence>
<dbReference type="Proteomes" id="UP001341840">
    <property type="component" value="Unassembled WGS sequence"/>
</dbReference>
<proteinExistence type="predicted"/>
<keyword evidence="3" id="KW-1185">Reference proteome</keyword>
<gene>
    <name evidence="2" type="ORF">PIB30_098340</name>
</gene>
<feature type="compositionally biased region" description="Low complexity" evidence="1">
    <location>
        <begin position="125"/>
        <end position="135"/>
    </location>
</feature>